<dbReference type="InterPro" id="IPR010221">
    <property type="entry name" value="VCBS_dom"/>
</dbReference>
<feature type="compositionally biased region" description="Basic and acidic residues" evidence="3">
    <location>
        <begin position="44"/>
        <end position="53"/>
    </location>
</feature>
<sequence length="1871" mass="191828">MSQWLRVGAVGFGLGAAVTVGQGTAAAAPDDSAHSSAHANRSGQGDHHSEKTSRPTGTGHPVRLSSPIAPAPTALLEAASQSNSAATVPVRAATKPTRITFGNVVGDALATLSGAVREVELSVDRRATLTPSASIPLGLGRSRRTAVEHLAVNNAASATLSEGEQEAADAKFNLTAGWVPVLGTYYNTLSLATDFLQFASAVGRADIPDIFDEIADMATDVVGMVPIVGGPLAATIYHVREALSTRPERVPSPVGDSFITDEDTVLTNNVLSNDTDVDGDTLSATISTQATHGTVALNANGSFTYTPTANYSGADGFTYTVSDGRGGTGQASVSITITAVNDAPVARADTGYFTTNENTTLSVFANDGLITWDASDSEGDNLTSNLAGQPTNGTVDVNSDGSFVYTPNFGYVGSDSFTYTVSDGQSTSNTATVGITVTATGSTGDNAPHASDDYQDMRENIALSVPAGKGLVDYGSYDQDGDVLSATLVDTTANGQVVVNADGSYTYTPNTDYVGNDSFAFTVSDGTHTSNTATVTITVHDTSEETAPEAYGDSRTVDGDTTLAVAAGDGLLSRNTAHDNEGDALTAALVAGTANGQVTVNADGSYTYTPNSGYLGTDSFTYTVSDGQLTSNSATVAITVQSNAYNTETAIAQGPGGELYVVHGSATYNPADGSTTGTFHIARRNTDGSLTDLVDIGGNSSSMPTGLAVDSDGRFYVADYLAGSVTVYDPNNNYTATTLATISSPAGIAVDSTAGRIYVTTVDYTDPDQPSGQLVILDSTGTQIGHAIDMSNPSTAVAVGPNGAVYVAGLFGGLSVYDHRTLQTTISADDLPGYFYGIAVGSDGTAYLADWEGSDTSGDALDGSVIIVNPARPTTVRQLTGVSQPWGITVSNGHVYATDSTTQRVVTLDPADAIPVIGNTGSGDLNPYSTDVATGIAVGTGGTIYALHGTETYNPADGTTTAALHLASQNADGSFTDLVSLGRQPTGVAVGPDGRIYVTDYLAGSVTAYDPKHSYSATTIASIANAAGIAIDASNGRIYVTTVDFTDPDQPSGRLVILSSSGTQIGQPIDLAGPSAGVAVGPGGKVYVTGFLGGLAVYDNNGVLQTSISADDVPGTFYGIAVGADGTAYIANRGGSADSIEVVNPSNPTNIQQFTGVTAPWGVVVSNGMIYASSSDTQTLVEFDPATGNPVAGVPAAASHATLAAATGATSASPTVQASSASVATAVTASTSTGGYTYSTISLGGTPTNVTLSANGARGFVVVGSQVKIVDVGASAPAITNTVTVGSNPYMVAVNSFGTRAYVTNSGDGTVSIIEKGAAVGGAPTVTTVAVGSDPTGIAVNSNGTRAYVANTGSGTVSIINYGSSTPITVAVGSNPTGVAVNSAGTVAYVTNTGGNTVSIIRYNGTGTPTVTAVTVSARPQSVKTSDNGNKAIVYSSGGYVSIIDASGSATQVPGVHPSFDDYPGFTAMSSDGSTAFVTEHGNGRVTIIDTSNPGATPQYSSVSDYTHSIVSLPDGSEAFTVAHDAFWVVDSKTLQSVPVYIPVDNSGSESERIAISSDGKRVIAVSNNGDLTAFYLSSAISTQSTQDQWWRTTPSKTPSTASKDATGAVTGLLAKITKKDDRISIDKIVGSDGYTKLVVYISGVGGNLASQTAFLDLKAGFNDPAVSKAIDRVVELNGKVNEIMLVGFSKGGSAAQVYAASGKYGGKNGLVTTVVTFASPLVKKATDYPANIDVLNLEAVDDYIPRDEFVGSMFGFVDWGWHMQASNRDVRQTFDNDKTDWKTIYVVDTEALYPQDGRTLAQIEDQDGHNHDNYYVAAREYEKNAYRWEQSRRVITDIRRFNSGSVTHVIVEESFQAINDPLWGPDLSLV</sequence>
<dbReference type="SUPFAM" id="SSF63825">
    <property type="entry name" value="YWTD domain"/>
    <property type="match status" value="1"/>
</dbReference>
<dbReference type="InterPro" id="IPR011044">
    <property type="entry name" value="Quino_amine_DH_bsu"/>
</dbReference>
<dbReference type="InterPro" id="IPR001258">
    <property type="entry name" value="NHL_repeat"/>
</dbReference>
<reference evidence="4" key="1">
    <citation type="submission" date="2016-03" db="EMBL/GenBank/DDBJ databases">
        <authorList>
            <person name="Ploux O."/>
        </authorList>
    </citation>
    <scope>NUCLEOTIDE SEQUENCE</scope>
    <source>
        <strain evidence="4">UC10</strain>
    </source>
</reference>
<dbReference type="InterPro" id="IPR029058">
    <property type="entry name" value="AB_hydrolase_fold"/>
</dbReference>
<dbReference type="SUPFAM" id="SSF53474">
    <property type="entry name" value="alpha/beta-Hydrolases"/>
    <property type="match status" value="1"/>
</dbReference>
<dbReference type="Gene3D" id="2.60.40.3440">
    <property type="match status" value="2"/>
</dbReference>
<feature type="compositionally biased region" description="Low complexity" evidence="3">
    <location>
        <begin position="26"/>
        <end position="39"/>
    </location>
</feature>
<feature type="repeat" description="NHL" evidence="2">
    <location>
        <begin position="702"/>
        <end position="731"/>
    </location>
</feature>
<gene>
    <name evidence="4" type="ORF">MHPYR_20231</name>
</gene>
<dbReference type="PROSITE" id="PS51125">
    <property type="entry name" value="NHL"/>
    <property type="match status" value="2"/>
</dbReference>
<evidence type="ECO:0000313" key="4">
    <source>
        <dbReference type="EMBL" id="SBS74821.1"/>
    </source>
</evidence>
<dbReference type="InterPro" id="IPR051200">
    <property type="entry name" value="Host-pathogen_enzymatic-act"/>
</dbReference>
<dbReference type="EMBL" id="FLQS01000012">
    <property type="protein sequence ID" value="SBS74821.1"/>
    <property type="molecule type" value="Genomic_DNA"/>
</dbReference>
<dbReference type="Gene3D" id="2.40.10.500">
    <property type="match status" value="1"/>
</dbReference>
<name>A0A1Y5PF98_9MYCO</name>
<evidence type="ECO:0000256" key="2">
    <source>
        <dbReference type="PROSITE-ProRule" id="PRU00504"/>
    </source>
</evidence>
<dbReference type="InterPro" id="IPR011042">
    <property type="entry name" value="6-blade_b-propeller_TolB-like"/>
</dbReference>
<dbReference type="NCBIfam" id="NF012211">
    <property type="entry name" value="tand_rpt_95"/>
    <property type="match status" value="4"/>
</dbReference>
<dbReference type="InterPro" id="IPR015943">
    <property type="entry name" value="WD40/YVTN_repeat-like_dom_sf"/>
</dbReference>
<dbReference type="PANTHER" id="PTHR47197">
    <property type="entry name" value="PROTEIN NIRF"/>
    <property type="match status" value="1"/>
</dbReference>
<dbReference type="SUPFAM" id="SSF50969">
    <property type="entry name" value="YVTN repeat-like/Quinoprotein amine dehydrogenase"/>
    <property type="match status" value="1"/>
</dbReference>
<accession>A0A1Y5PF98</accession>
<organism evidence="4">
    <name type="scientific">uncultured Mycobacterium sp</name>
    <dbReference type="NCBI Taxonomy" id="171292"/>
    <lineage>
        <taxon>Bacteria</taxon>
        <taxon>Bacillati</taxon>
        <taxon>Actinomycetota</taxon>
        <taxon>Actinomycetes</taxon>
        <taxon>Mycobacteriales</taxon>
        <taxon>Mycobacteriaceae</taxon>
        <taxon>Mycobacterium</taxon>
        <taxon>environmental samples</taxon>
    </lineage>
</organism>
<dbReference type="NCBIfam" id="TIGR01965">
    <property type="entry name" value="VCBS_repeat"/>
    <property type="match status" value="1"/>
</dbReference>
<protein>
    <submittedName>
        <fullName evidence="4">40-residue YVTN family beta-propeller repeat protein</fullName>
    </submittedName>
</protein>
<keyword evidence="1" id="KW-0677">Repeat</keyword>
<dbReference type="PANTHER" id="PTHR47197:SF3">
    <property type="entry name" value="DIHYDRO-HEME D1 DEHYDROGENASE"/>
    <property type="match status" value="1"/>
</dbReference>
<dbReference type="Gene3D" id="2.120.10.30">
    <property type="entry name" value="TolB, C-terminal domain"/>
    <property type="match status" value="2"/>
</dbReference>
<dbReference type="SUPFAM" id="SSF101898">
    <property type="entry name" value="NHL repeat"/>
    <property type="match status" value="2"/>
</dbReference>
<feature type="repeat" description="NHL" evidence="2">
    <location>
        <begin position="983"/>
        <end position="1012"/>
    </location>
</feature>
<dbReference type="Gene3D" id="2.130.10.10">
    <property type="entry name" value="YVTN repeat-like/Quinoprotein amine dehydrogenase"/>
    <property type="match status" value="3"/>
</dbReference>
<dbReference type="Pfam" id="PF17963">
    <property type="entry name" value="Big_9"/>
    <property type="match status" value="4"/>
</dbReference>
<feature type="region of interest" description="Disordered" evidence="3">
    <location>
        <begin position="26"/>
        <end position="67"/>
    </location>
</feature>
<evidence type="ECO:0000256" key="1">
    <source>
        <dbReference type="ARBA" id="ARBA00022737"/>
    </source>
</evidence>
<evidence type="ECO:0000256" key="3">
    <source>
        <dbReference type="SAM" id="MobiDB-lite"/>
    </source>
</evidence>
<dbReference type="Gene3D" id="2.60.40.2810">
    <property type="match status" value="2"/>
</dbReference>
<proteinExistence type="predicted"/>
<dbReference type="CDD" id="cd05819">
    <property type="entry name" value="NHL"/>
    <property type="match status" value="1"/>
</dbReference>